<dbReference type="InterPro" id="IPR000387">
    <property type="entry name" value="Tyr_Pase_dom"/>
</dbReference>
<name>A0AAD8ESD5_DIPPU</name>
<evidence type="ECO:0000256" key="7">
    <source>
        <dbReference type="ARBA" id="ARBA00022912"/>
    </source>
</evidence>
<feature type="transmembrane region" description="Helical" evidence="11">
    <location>
        <begin position="438"/>
        <end position="463"/>
    </location>
</feature>
<dbReference type="PRINTS" id="PR00700">
    <property type="entry name" value="PRTYPHPHTASE"/>
</dbReference>
<evidence type="ECO:0000256" key="5">
    <source>
        <dbReference type="ARBA" id="ARBA00022692"/>
    </source>
</evidence>
<dbReference type="GO" id="GO:0048666">
    <property type="term" value="P:neuron development"/>
    <property type="evidence" value="ECO:0007669"/>
    <property type="project" value="UniProtKB-ARBA"/>
</dbReference>
<dbReference type="PANTHER" id="PTHR46957:SF3">
    <property type="entry name" value="CYTOKINE RECEPTOR"/>
    <property type="match status" value="1"/>
</dbReference>
<protein>
    <recommendedName>
        <fullName evidence="2">protein-tyrosine-phosphatase</fullName>
        <ecNumber evidence="2">3.1.3.48</ecNumber>
    </recommendedName>
</protein>
<sequence length="811" mass="93438">RHFSFAMVSLTHKQQRDNEEQIRLHWRLRTKDIKSHSNTTEDHNYLFENLTPYSQYNVTVSVHTNLGNNTSDSKIYTTNADKSKEIRDLIYTFNKSEDKNWNVELTWKLPCNTYGELKYFNIYLNEATVVYSGIIGSQNNPIEFTYPAEADPSATSDPTQTRIRFKRWHCRKCNESFIQTHFSYSEIYSRGNNCKLPDKGTDDFDHKNNGSGFIAENSGIQIIHGSSSRGYVDGDHKFFTSEFQEASLSYSAIFLMKFTGGIHETIFTQRMSDLENFDHVFGICGEEEFDRVYQRIQLEEQENLRNIARCRCRRHIRWFYKFRPTCLKITKYEYVLEIIDGMLQCSQELVNILYNNDSGDELIPELEDSQSEMPGKSNDYGTFTLGEEQTCDGATNVYCNGPLYPETNYAVYIRAFTGINQGGYQDSNTIHFTTGSEVAVGMIIGVLMAIIIVGLLAILYVLYRRGTLTWPPPFLKKSKQVTVRPQPILLKKFPVYCAQLLDTPNRLKNEFQLLATLSADINAVNTTVHGEQPENRKKNRYINILPFDSTRVTLDVLNGDQTSHYINASFIKGYTDDIEYIATQGPLEDTTEDFWRMVFQHDVRIIAMVTNLIEQNKVSLKCHQYFPNLRENLVFGDMTIYCTTEINFPIHTARTLILIKGNSKRTISHLHFREWPDFGVPQSTDFMLQFCQTMRHHAMAAELGLILVHCSAGVGRTGTLIAIDILLQHISENKKVDIFGTVFKLRKQRTNMVQTEGQYTYIYRCIKDAVEDPTIVNQGTTTNNSLEPIYENVGTSLNSLQYEKLPKSRRM</sequence>
<keyword evidence="7" id="KW-0904">Protein phosphatase</keyword>
<dbReference type="SMART" id="SM00404">
    <property type="entry name" value="PTPc_motif"/>
    <property type="match status" value="1"/>
</dbReference>
<keyword evidence="5 11" id="KW-0812">Transmembrane</keyword>
<dbReference type="InterPro" id="IPR016130">
    <property type="entry name" value="Tyr_Pase_AS"/>
</dbReference>
<dbReference type="InterPro" id="IPR036116">
    <property type="entry name" value="FN3_sf"/>
</dbReference>
<evidence type="ECO:0000259" key="12">
    <source>
        <dbReference type="PROSITE" id="PS50055"/>
    </source>
</evidence>
<keyword evidence="4" id="KW-0597">Phosphoprotein</keyword>
<evidence type="ECO:0000313" key="15">
    <source>
        <dbReference type="Proteomes" id="UP001233999"/>
    </source>
</evidence>
<dbReference type="InterPro" id="IPR000242">
    <property type="entry name" value="PTP_cat"/>
</dbReference>
<dbReference type="GO" id="GO:0005737">
    <property type="term" value="C:cytoplasm"/>
    <property type="evidence" value="ECO:0007669"/>
    <property type="project" value="UniProtKB-SubCell"/>
</dbReference>
<keyword evidence="6" id="KW-0378">Hydrolase</keyword>
<dbReference type="InterPro" id="IPR029021">
    <property type="entry name" value="Prot-tyrosine_phosphatase-like"/>
</dbReference>
<dbReference type="EC" id="3.1.3.48" evidence="2"/>
<keyword evidence="9" id="KW-0325">Glycoprotein</keyword>
<evidence type="ECO:0000259" key="13">
    <source>
        <dbReference type="PROSITE" id="PS50056"/>
    </source>
</evidence>
<evidence type="ECO:0000256" key="4">
    <source>
        <dbReference type="ARBA" id="ARBA00022553"/>
    </source>
</evidence>
<evidence type="ECO:0000256" key="3">
    <source>
        <dbReference type="ARBA" id="ARBA00022490"/>
    </source>
</evidence>
<feature type="domain" description="Tyrosine-protein phosphatase" evidence="12">
    <location>
        <begin position="507"/>
        <end position="769"/>
    </location>
</feature>
<evidence type="ECO:0000313" key="14">
    <source>
        <dbReference type="EMBL" id="KAJ9601033.1"/>
    </source>
</evidence>
<dbReference type="SUPFAM" id="SSF52799">
    <property type="entry name" value="(Phosphotyrosine protein) phosphatases II"/>
    <property type="match status" value="1"/>
</dbReference>
<dbReference type="GO" id="GO:0004725">
    <property type="term" value="F:protein tyrosine phosphatase activity"/>
    <property type="evidence" value="ECO:0007669"/>
    <property type="project" value="UniProtKB-EC"/>
</dbReference>
<evidence type="ECO:0000256" key="2">
    <source>
        <dbReference type="ARBA" id="ARBA00013064"/>
    </source>
</evidence>
<dbReference type="EMBL" id="JASPKZ010000037">
    <property type="protein sequence ID" value="KAJ9601033.1"/>
    <property type="molecule type" value="Genomic_DNA"/>
</dbReference>
<keyword evidence="15" id="KW-1185">Reference proteome</keyword>
<comment type="subcellular location">
    <subcellularLocation>
        <location evidence="1">Cytoplasm</location>
    </subcellularLocation>
</comment>
<keyword evidence="11" id="KW-0472">Membrane</keyword>
<proteinExistence type="inferred from homology"/>
<dbReference type="PANTHER" id="PTHR46957">
    <property type="entry name" value="CYTOKINE RECEPTOR"/>
    <property type="match status" value="1"/>
</dbReference>
<reference evidence="14" key="2">
    <citation type="submission" date="2023-05" db="EMBL/GenBank/DDBJ databases">
        <authorList>
            <person name="Fouks B."/>
        </authorList>
    </citation>
    <scope>NUCLEOTIDE SEQUENCE</scope>
    <source>
        <strain evidence="14">Stay&amp;Tobe</strain>
        <tissue evidence="14">Testes</tissue>
    </source>
</reference>
<evidence type="ECO:0000256" key="8">
    <source>
        <dbReference type="ARBA" id="ARBA00022989"/>
    </source>
</evidence>
<dbReference type="PROSITE" id="PS50055">
    <property type="entry name" value="TYR_PHOSPHATASE_PTP"/>
    <property type="match status" value="1"/>
</dbReference>
<keyword evidence="3" id="KW-0963">Cytoplasm</keyword>
<dbReference type="InterPro" id="IPR003595">
    <property type="entry name" value="Tyr_Pase_cat"/>
</dbReference>
<organism evidence="14 15">
    <name type="scientific">Diploptera punctata</name>
    <name type="common">Pacific beetle cockroach</name>
    <dbReference type="NCBI Taxonomy" id="6984"/>
    <lineage>
        <taxon>Eukaryota</taxon>
        <taxon>Metazoa</taxon>
        <taxon>Ecdysozoa</taxon>
        <taxon>Arthropoda</taxon>
        <taxon>Hexapoda</taxon>
        <taxon>Insecta</taxon>
        <taxon>Pterygota</taxon>
        <taxon>Neoptera</taxon>
        <taxon>Polyneoptera</taxon>
        <taxon>Dictyoptera</taxon>
        <taxon>Blattodea</taxon>
        <taxon>Blaberoidea</taxon>
        <taxon>Blaberidae</taxon>
        <taxon>Diplopterinae</taxon>
        <taxon>Diploptera</taxon>
    </lineage>
</organism>
<accession>A0AAD8ESD5</accession>
<evidence type="ECO:0000256" key="6">
    <source>
        <dbReference type="ARBA" id="ARBA00022801"/>
    </source>
</evidence>
<dbReference type="AlphaFoldDB" id="A0AAD8ESD5"/>
<evidence type="ECO:0000256" key="10">
    <source>
        <dbReference type="ARBA" id="ARBA00034734"/>
    </source>
</evidence>
<evidence type="ECO:0000256" key="1">
    <source>
        <dbReference type="ARBA" id="ARBA00004496"/>
    </source>
</evidence>
<dbReference type="Pfam" id="PF00102">
    <property type="entry name" value="Y_phosphatase"/>
    <property type="match status" value="1"/>
</dbReference>
<keyword evidence="8 11" id="KW-1133">Transmembrane helix</keyword>
<dbReference type="PROSITE" id="PS50056">
    <property type="entry name" value="TYR_PHOSPHATASE_2"/>
    <property type="match status" value="1"/>
</dbReference>
<feature type="domain" description="Tyrosine specific protein phosphatases" evidence="13">
    <location>
        <begin position="688"/>
        <end position="760"/>
    </location>
</feature>
<dbReference type="PROSITE" id="PS00383">
    <property type="entry name" value="TYR_PHOSPHATASE_1"/>
    <property type="match status" value="1"/>
</dbReference>
<evidence type="ECO:0000256" key="9">
    <source>
        <dbReference type="ARBA" id="ARBA00023180"/>
    </source>
</evidence>
<dbReference type="GO" id="GO:0016020">
    <property type="term" value="C:membrane"/>
    <property type="evidence" value="ECO:0007669"/>
    <property type="project" value="UniProtKB-SubCell"/>
</dbReference>
<dbReference type="InterPro" id="IPR050713">
    <property type="entry name" value="RTP_Phos/Ushers"/>
</dbReference>
<comment type="similarity">
    <text evidence="10">Belongs to the protein-tyrosine phosphatase family. Non-receptor class 4 subfamily.</text>
</comment>
<feature type="non-terminal residue" evidence="14">
    <location>
        <position position="811"/>
    </location>
</feature>
<comment type="caution">
    <text evidence="14">The sequence shown here is derived from an EMBL/GenBank/DDBJ whole genome shotgun (WGS) entry which is preliminary data.</text>
</comment>
<dbReference type="Gene3D" id="3.90.190.10">
    <property type="entry name" value="Protein tyrosine phosphatase superfamily"/>
    <property type="match status" value="1"/>
</dbReference>
<evidence type="ECO:0000256" key="11">
    <source>
        <dbReference type="SAM" id="Phobius"/>
    </source>
</evidence>
<gene>
    <name evidence="14" type="ORF">L9F63_000768</name>
</gene>
<dbReference type="SMART" id="SM00194">
    <property type="entry name" value="PTPc"/>
    <property type="match status" value="1"/>
</dbReference>
<dbReference type="SUPFAM" id="SSF49265">
    <property type="entry name" value="Fibronectin type III"/>
    <property type="match status" value="1"/>
</dbReference>
<reference evidence="14" key="1">
    <citation type="journal article" date="2023" name="IScience">
        <title>Live-bearing cockroach genome reveals convergent evolutionary mechanisms linked to viviparity in insects and beyond.</title>
        <authorList>
            <person name="Fouks B."/>
            <person name="Harrison M.C."/>
            <person name="Mikhailova A.A."/>
            <person name="Marchal E."/>
            <person name="English S."/>
            <person name="Carruthers M."/>
            <person name="Jennings E.C."/>
            <person name="Chiamaka E.L."/>
            <person name="Frigard R.A."/>
            <person name="Pippel M."/>
            <person name="Attardo G.M."/>
            <person name="Benoit J.B."/>
            <person name="Bornberg-Bauer E."/>
            <person name="Tobe S.S."/>
        </authorList>
    </citation>
    <scope>NUCLEOTIDE SEQUENCE</scope>
    <source>
        <strain evidence="14">Stay&amp;Tobe</strain>
    </source>
</reference>
<dbReference type="FunFam" id="3.90.190.10:FF:000045">
    <property type="entry name" value="Tyrosine-protein phosphatase non-receptor type 12"/>
    <property type="match status" value="1"/>
</dbReference>
<dbReference type="Proteomes" id="UP001233999">
    <property type="component" value="Unassembled WGS sequence"/>
</dbReference>